<protein>
    <submittedName>
        <fullName evidence="2">SDR family NAD(P)-dependent oxidoreductase</fullName>
    </submittedName>
</protein>
<feature type="non-terminal residue" evidence="2">
    <location>
        <position position="68"/>
    </location>
</feature>
<proteinExistence type="predicted"/>
<dbReference type="PANTHER" id="PTHR43318:SF2">
    <property type="entry name" value="UDP-N-ACETYLGLUCOSAMINE 4,6-DEHYDRATASE (INVERTING)"/>
    <property type="match status" value="1"/>
</dbReference>
<keyword evidence="3" id="KW-1185">Reference proteome</keyword>
<accession>A0ABQ5K5Q3</accession>
<comment type="caution">
    <text evidence="2">The sequence shown here is derived from an EMBL/GenBank/DDBJ whole genome shotgun (WGS) entry which is preliminary data.</text>
</comment>
<dbReference type="PANTHER" id="PTHR43318">
    <property type="entry name" value="UDP-N-ACETYLGLUCOSAMINE 4,6-DEHYDRATASE"/>
    <property type="match status" value="1"/>
</dbReference>
<name>A0ABQ5K5Q3_9EUKA</name>
<evidence type="ECO:0000313" key="2">
    <source>
        <dbReference type="EMBL" id="GKT27918.1"/>
    </source>
</evidence>
<dbReference type="Pfam" id="PF02719">
    <property type="entry name" value="Polysacc_synt_2"/>
    <property type="match status" value="1"/>
</dbReference>
<sequence>MTRFIMSIQEATQLVIDSCKHASGGEVFVTKMPVIRIADLAQVMINELAPHYGYAPADIGIDIIGAKP</sequence>
<organism evidence="2 3">
    <name type="scientific">Aduncisulcus paluster</name>
    <dbReference type="NCBI Taxonomy" id="2918883"/>
    <lineage>
        <taxon>Eukaryota</taxon>
        <taxon>Metamonada</taxon>
        <taxon>Carpediemonas-like organisms</taxon>
        <taxon>Aduncisulcus</taxon>
    </lineage>
</organism>
<dbReference type="EMBL" id="BQXS01007509">
    <property type="protein sequence ID" value="GKT27918.1"/>
    <property type="molecule type" value="Genomic_DNA"/>
</dbReference>
<dbReference type="Proteomes" id="UP001057375">
    <property type="component" value="Unassembled WGS sequence"/>
</dbReference>
<dbReference type="InterPro" id="IPR051203">
    <property type="entry name" value="Polysaccharide_Synthase-Rel"/>
</dbReference>
<dbReference type="InterPro" id="IPR003869">
    <property type="entry name" value="Polysac_CapD-like"/>
</dbReference>
<gene>
    <name evidence="2" type="ORF">ADUPG1_004815</name>
</gene>
<feature type="domain" description="Polysaccharide biosynthesis protein CapD-like" evidence="1">
    <location>
        <begin position="1"/>
        <end position="68"/>
    </location>
</feature>
<reference evidence="2" key="1">
    <citation type="submission" date="2022-03" db="EMBL/GenBank/DDBJ databases">
        <title>Draft genome sequence of Aduncisulcus paluster, a free-living microaerophilic Fornicata.</title>
        <authorList>
            <person name="Yuyama I."/>
            <person name="Kume K."/>
            <person name="Tamura T."/>
            <person name="Inagaki Y."/>
            <person name="Hashimoto T."/>
        </authorList>
    </citation>
    <scope>NUCLEOTIDE SEQUENCE</scope>
    <source>
        <strain evidence="2">NY0171</strain>
    </source>
</reference>
<dbReference type="Gene3D" id="3.40.50.720">
    <property type="entry name" value="NAD(P)-binding Rossmann-like Domain"/>
    <property type="match status" value="1"/>
</dbReference>
<evidence type="ECO:0000313" key="3">
    <source>
        <dbReference type="Proteomes" id="UP001057375"/>
    </source>
</evidence>
<evidence type="ECO:0000259" key="1">
    <source>
        <dbReference type="Pfam" id="PF02719"/>
    </source>
</evidence>